<keyword evidence="3" id="KW-1185">Reference proteome</keyword>
<gene>
    <name evidence="2" type="ORF">HF690_14340</name>
</gene>
<name>A0A846ZPD2_9GAMM</name>
<dbReference type="RefSeq" id="WP_168609925.1">
    <property type="nucleotide sequence ID" value="NZ_JAAZQD010000006.1"/>
</dbReference>
<comment type="caution">
    <text evidence="2">The sequence shown here is derived from an EMBL/GenBank/DDBJ whole genome shotgun (WGS) entry which is preliminary data.</text>
</comment>
<keyword evidence="1" id="KW-0472">Membrane</keyword>
<organism evidence="2 3">
    <name type="scientific">Oleiagrimonas citrea</name>
    <dbReference type="NCBI Taxonomy" id="1665687"/>
    <lineage>
        <taxon>Bacteria</taxon>
        <taxon>Pseudomonadati</taxon>
        <taxon>Pseudomonadota</taxon>
        <taxon>Gammaproteobacteria</taxon>
        <taxon>Lysobacterales</taxon>
        <taxon>Rhodanobacteraceae</taxon>
        <taxon>Oleiagrimonas</taxon>
    </lineage>
</organism>
<reference evidence="2 3" key="1">
    <citation type="journal article" date="2017" name="Int. J. Syst. Evol. Microbiol.">
        <title>Oleiagrimonas citrea sp. nov., a marine bacterium isolated from tidal flat sediment and emended description of the genus Oleiagrimonas Fang et al. 2015 and Oleiagrimonas soli.</title>
        <authorList>
            <person name="Yang S.H."/>
            <person name="Seo H.S."/>
            <person name="Seong C.N."/>
            <person name="Kwon K.K."/>
        </authorList>
    </citation>
    <scope>NUCLEOTIDE SEQUENCE [LARGE SCALE GENOMIC DNA]</scope>
    <source>
        <strain evidence="2 3">MEBiC09124</strain>
    </source>
</reference>
<dbReference type="AlphaFoldDB" id="A0A846ZPD2"/>
<feature type="transmembrane region" description="Helical" evidence="1">
    <location>
        <begin position="68"/>
        <end position="91"/>
    </location>
</feature>
<evidence type="ECO:0000313" key="2">
    <source>
        <dbReference type="EMBL" id="NKZ40135.1"/>
    </source>
</evidence>
<evidence type="ECO:0000256" key="1">
    <source>
        <dbReference type="SAM" id="Phobius"/>
    </source>
</evidence>
<accession>A0A846ZPD2</accession>
<keyword evidence="1" id="KW-1133">Transmembrane helix</keyword>
<sequence length="109" mass="11875">MLRFLRNILLGAVLVYVLAWGLDAIGHWLHASGHASNVPHGIGAGFIYLAYLLRMPVRLFASLAHSHALHVSATVAGYVLWGVILALMARAQTAQRARRRRASPPKDGT</sequence>
<keyword evidence="1" id="KW-0812">Transmembrane</keyword>
<dbReference type="Proteomes" id="UP000541636">
    <property type="component" value="Unassembled WGS sequence"/>
</dbReference>
<evidence type="ECO:0008006" key="4">
    <source>
        <dbReference type="Google" id="ProtNLM"/>
    </source>
</evidence>
<evidence type="ECO:0000313" key="3">
    <source>
        <dbReference type="Proteomes" id="UP000541636"/>
    </source>
</evidence>
<dbReference type="EMBL" id="JAAZQD010000006">
    <property type="protein sequence ID" value="NKZ40135.1"/>
    <property type="molecule type" value="Genomic_DNA"/>
</dbReference>
<protein>
    <recommendedName>
        <fullName evidence="4">Transmembrane protein</fullName>
    </recommendedName>
</protein>
<proteinExistence type="predicted"/>